<dbReference type="AlphaFoldDB" id="A0A4R6FKT2"/>
<proteinExistence type="predicted"/>
<sequence>MTNSTAVVVADTIGPENAKHCRGETPDDEFQCGRFGVNNIFDRMPPIVPDSRNEFSRLSRSNTTPERYDPLGRYVNIGVNVNF</sequence>
<evidence type="ECO:0000313" key="2">
    <source>
        <dbReference type="Proteomes" id="UP000295493"/>
    </source>
</evidence>
<comment type="caution">
    <text evidence="1">The sequence shown here is derived from an EMBL/GenBank/DDBJ whole genome shotgun (WGS) entry which is preliminary data.</text>
</comment>
<dbReference type="Proteomes" id="UP000295493">
    <property type="component" value="Unassembled WGS sequence"/>
</dbReference>
<reference evidence="1 2" key="1">
    <citation type="submission" date="2019-03" db="EMBL/GenBank/DDBJ databases">
        <title>Genomic Encyclopedia of Type Strains, Phase IV (KMG-IV): sequencing the most valuable type-strain genomes for metagenomic binning, comparative biology and taxonomic classification.</title>
        <authorList>
            <person name="Goeker M."/>
        </authorList>
    </citation>
    <scope>NUCLEOTIDE SEQUENCE [LARGE SCALE GENOMIC DNA]</scope>
    <source>
        <strain evidence="1 2">DSM 25059</strain>
    </source>
</reference>
<accession>A0A4R6FKT2</accession>
<evidence type="ECO:0000313" key="1">
    <source>
        <dbReference type="EMBL" id="TDN81194.1"/>
    </source>
</evidence>
<evidence type="ECO:0008006" key="3">
    <source>
        <dbReference type="Google" id="ProtNLM"/>
    </source>
</evidence>
<organism evidence="1 2">
    <name type="scientific">Stakelama pacifica</name>
    <dbReference type="NCBI Taxonomy" id="517720"/>
    <lineage>
        <taxon>Bacteria</taxon>
        <taxon>Pseudomonadati</taxon>
        <taxon>Pseudomonadota</taxon>
        <taxon>Alphaproteobacteria</taxon>
        <taxon>Sphingomonadales</taxon>
        <taxon>Sphingomonadaceae</taxon>
        <taxon>Stakelama</taxon>
    </lineage>
</organism>
<protein>
    <recommendedName>
        <fullName evidence="3">TonB-dependent receptor-like protein</fullName>
    </recommendedName>
</protein>
<dbReference type="RefSeq" id="WP_133496042.1">
    <property type="nucleotide sequence ID" value="NZ_BMLU01000008.1"/>
</dbReference>
<dbReference type="EMBL" id="SNWD01000008">
    <property type="protein sequence ID" value="TDN81194.1"/>
    <property type="molecule type" value="Genomic_DNA"/>
</dbReference>
<dbReference type="OrthoDB" id="7394476at2"/>
<name>A0A4R6FKT2_9SPHN</name>
<keyword evidence="2" id="KW-1185">Reference proteome</keyword>
<gene>
    <name evidence="1" type="ORF">EV664_108136</name>
</gene>